<sequence>LPHSCDDAWGGDILAAACTHLGATVEPGLLEGVWIAAPYIDGHYDDAAGIEISGGHIALPAGPGLGIVPDEARFGAPVLVV</sequence>
<dbReference type="InterPro" id="IPR029065">
    <property type="entry name" value="Enolase_C-like"/>
</dbReference>
<protein>
    <submittedName>
        <fullName evidence="2">Mandelate racemase</fullName>
    </submittedName>
</protein>
<proteinExistence type="predicted"/>
<accession>A0A348WHB0</accession>
<dbReference type="Pfam" id="PF13378">
    <property type="entry name" value="MR_MLE_C"/>
    <property type="match status" value="1"/>
</dbReference>
<dbReference type="Proteomes" id="UP000264719">
    <property type="component" value="Unassembled WGS sequence"/>
</dbReference>
<comment type="caution">
    <text evidence="2">The sequence shown here is derived from an EMBL/GenBank/DDBJ whole genome shotgun (WGS) entry which is preliminary data.</text>
</comment>
<dbReference type="Gene3D" id="3.20.20.120">
    <property type="entry name" value="Enolase-like C-terminal domain"/>
    <property type="match status" value="1"/>
</dbReference>
<name>A0A348WHB0_9RHOB</name>
<organism evidence="2 3">
    <name type="scientific">Roseovarius nubinhibens</name>
    <dbReference type="NCBI Taxonomy" id="314263"/>
    <lineage>
        <taxon>Bacteria</taxon>
        <taxon>Pseudomonadati</taxon>
        <taxon>Pseudomonadota</taxon>
        <taxon>Alphaproteobacteria</taxon>
        <taxon>Rhodobacterales</taxon>
        <taxon>Roseobacteraceae</taxon>
        <taxon>Roseovarius</taxon>
    </lineage>
</organism>
<gene>
    <name evidence="2" type="ORF">DCS45_18890</name>
</gene>
<evidence type="ECO:0000313" key="3">
    <source>
        <dbReference type="Proteomes" id="UP000264719"/>
    </source>
</evidence>
<evidence type="ECO:0000313" key="2">
    <source>
        <dbReference type="EMBL" id="HAR53922.1"/>
    </source>
</evidence>
<dbReference type="SUPFAM" id="SSF51604">
    <property type="entry name" value="Enolase C-terminal domain-like"/>
    <property type="match status" value="1"/>
</dbReference>
<dbReference type="EMBL" id="DMVW01000181">
    <property type="protein sequence ID" value="HAR53922.1"/>
    <property type="molecule type" value="Genomic_DNA"/>
</dbReference>
<feature type="domain" description="Enolase C-terminal" evidence="1">
    <location>
        <begin position="2"/>
        <end position="72"/>
    </location>
</feature>
<dbReference type="InterPro" id="IPR036849">
    <property type="entry name" value="Enolase-like_C_sf"/>
</dbReference>
<dbReference type="AlphaFoldDB" id="A0A348WHB0"/>
<evidence type="ECO:0000259" key="1">
    <source>
        <dbReference type="Pfam" id="PF13378"/>
    </source>
</evidence>
<reference evidence="2 3" key="1">
    <citation type="journal article" date="2018" name="Nat. Biotechnol.">
        <title>A standardized bacterial taxonomy based on genome phylogeny substantially revises the tree of life.</title>
        <authorList>
            <person name="Parks D.H."/>
            <person name="Chuvochina M."/>
            <person name="Waite D.W."/>
            <person name="Rinke C."/>
            <person name="Skarshewski A."/>
            <person name="Chaumeil P.A."/>
            <person name="Hugenholtz P."/>
        </authorList>
    </citation>
    <scope>NUCLEOTIDE SEQUENCE [LARGE SCALE GENOMIC DNA]</scope>
    <source>
        <strain evidence="2">UBA9169</strain>
    </source>
</reference>
<feature type="non-terminal residue" evidence="2">
    <location>
        <position position="1"/>
    </location>
</feature>